<dbReference type="GO" id="GO:0005886">
    <property type="term" value="C:plasma membrane"/>
    <property type="evidence" value="ECO:0007669"/>
    <property type="project" value="UniProtKB-SubCell"/>
</dbReference>
<keyword evidence="3 7" id="KW-1003">Cell membrane</keyword>
<evidence type="ECO:0000256" key="5">
    <source>
        <dbReference type="ARBA" id="ARBA00022989"/>
    </source>
</evidence>
<dbReference type="InterPro" id="IPR015414">
    <property type="entry name" value="TMEM64"/>
</dbReference>
<dbReference type="AlphaFoldDB" id="A0A7W3XW85"/>
<evidence type="ECO:0000256" key="2">
    <source>
        <dbReference type="ARBA" id="ARBA00008640"/>
    </source>
</evidence>
<evidence type="ECO:0000256" key="6">
    <source>
        <dbReference type="ARBA" id="ARBA00023136"/>
    </source>
</evidence>
<evidence type="ECO:0000259" key="9">
    <source>
        <dbReference type="Pfam" id="PF09335"/>
    </source>
</evidence>
<evidence type="ECO:0000256" key="3">
    <source>
        <dbReference type="ARBA" id="ARBA00022475"/>
    </source>
</evidence>
<evidence type="ECO:0000256" key="8">
    <source>
        <dbReference type="SAM" id="MobiDB-lite"/>
    </source>
</evidence>
<dbReference type="Proteomes" id="UP000530234">
    <property type="component" value="Unassembled WGS sequence"/>
</dbReference>
<keyword evidence="5 7" id="KW-1133">Transmembrane helix</keyword>
<accession>A0A7W3XW85</accession>
<proteinExistence type="inferred from homology"/>
<comment type="similarity">
    <text evidence="2 7">Belongs to the TVP38/TMEM64 family.</text>
</comment>
<comment type="caution">
    <text evidence="10">The sequence shown here is derived from an EMBL/GenBank/DDBJ whole genome shotgun (WGS) entry which is preliminary data.</text>
</comment>
<dbReference type="RefSeq" id="WP_182662269.1">
    <property type="nucleotide sequence ID" value="NZ_VKHS01000145.1"/>
</dbReference>
<evidence type="ECO:0000256" key="1">
    <source>
        <dbReference type="ARBA" id="ARBA00004651"/>
    </source>
</evidence>
<feature type="domain" description="VTT" evidence="9">
    <location>
        <begin position="92"/>
        <end position="208"/>
    </location>
</feature>
<evidence type="ECO:0000313" key="11">
    <source>
        <dbReference type="Proteomes" id="UP000530234"/>
    </source>
</evidence>
<feature type="transmembrane region" description="Helical" evidence="7">
    <location>
        <begin position="157"/>
        <end position="181"/>
    </location>
</feature>
<comment type="subcellular location">
    <subcellularLocation>
        <location evidence="1 7">Cell membrane</location>
        <topology evidence="1 7">Multi-pass membrane protein</topology>
    </subcellularLocation>
</comment>
<feature type="compositionally biased region" description="Pro residues" evidence="8">
    <location>
        <begin position="8"/>
        <end position="17"/>
    </location>
</feature>
<feature type="region of interest" description="Disordered" evidence="8">
    <location>
        <begin position="1"/>
        <end position="24"/>
    </location>
</feature>
<evidence type="ECO:0000256" key="7">
    <source>
        <dbReference type="RuleBase" id="RU366058"/>
    </source>
</evidence>
<feature type="transmembrane region" description="Helical" evidence="7">
    <location>
        <begin position="218"/>
        <end position="236"/>
    </location>
</feature>
<feature type="transmembrane region" description="Helical" evidence="7">
    <location>
        <begin position="28"/>
        <end position="52"/>
    </location>
</feature>
<keyword evidence="4 7" id="KW-0812">Transmembrane</keyword>
<keyword evidence="11" id="KW-1185">Reference proteome</keyword>
<feature type="transmembrane region" description="Helical" evidence="7">
    <location>
        <begin position="73"/>
        <end position="92"/>
    </location>
</feature>
<reference evidence="11" key="1">
    <citation type="submission" date="2019-10" db="EMBL/GenBank/DDBJ databases">
        <title>Streptomyces sp. nov., a novel actinobacterium isolated from alkaline environment.</title>
        <authorList>
            <person name="Golinska P."/>
        </authorList>
    </citation>
    <scope>NUCLEOTIDE SEQUENCE [LARGE SCALE GENOMIC DNA]</scope>
    <source>
        <strain evidence="11">DSM 42108</strain>
    </source>
</reference>
<gene>
    <name evidence="10" type="ORF">FOE67_08835</name>
</gene>
<dbReference type="InterPro" id="IPR032816">
    <property type="entry name" value="VTT_dom"/>
</dbReference>
<organism evidence="10 11">
    <name type="scientific">Streptomyces calidiresistens</name>
    <dbReference type="NCBI Taxonomy" id="1485586"/>
    <lineage>
        <taxon>Bacteria</taxon>
        <taxon>Bacillati</taxon>
        <taxon>Actinomycetota</taxon>
        <taxon>Actinomycetes</taxon>
        <taxon>Kitasatosporales</taxon>
        <taxon>Streptomycetaceae</taxon>
        <taxon>Streptomyces</taxon>
    </lineage>
</organism>
<name>A0A7W3XW85_9ACTN</name>
<evidence type="ECO:0000313" key="10">
    <source>
        <dbReference type="EMBL" id="MBB0229614.1"/>
    </source>
</evidence>
<feature type="transmembrane region" description="Helical" evidence="7">
    <location>
        <begin position="104"/>
        <end position="129"/>
    </location>
</feature>
<dbReference type="EMBL" id="VKHS01000145">
    <property type="protein sequence ID" value="MBB0229614.1"/>
    <property type="molecule type" value="Genomic_DNA"/>
</dbReference>
<evidence type="ECO:0000256" key="4">
    <source>
        <dbReference type="ARBA" id="ARBA00022692"/>
    </source>
</evidence>
<protein>
    <recommendedName>
        <fullName evidence="7">TVP38/TMEM64 family membrane protein</fullName>
    </recommendedName>
</protein>
<sequence>MFRDPTIPADPGPPPDRAGPGPSTSARWWTAGLLALALVGVPAAVAGGFALLGARSDAVTAEGVAEFLDGVPALWVPVLFALGYALLTALMVPRPLMNLVAGGVLGAVAGTLAAVAGTALGAAIGFTVLRRWGRDGVRRRLPPGLVRAADRWTGRRGFTAVVVARLIPMVPFPGVTAAAAFGRIGRTTFLTATTVGTIPLTTAYCVAASNASQPSSPVFLTAVGIIALAWAGSLALTRGGRRAGRGGTAAGLTG</sequence>
<dbReference type="PANTHER" id="PTHR12677:SF59">
    <property type="entry name" value="GOLGI APPARATUS MEMBRANE PROTEIN TVP38-RELATED"/>
    <property type="match status" value="1"/>
</dbReference>
<dbReference type="Pfam" id="PF09335">
    <property type="entry name" value="VTT_dom"/>
    <property type="match status" value="1"/>
</dbReference>
<dbReference type="PANTHER" id="PTHR12677">
    <property type="entry name" value="GOLGI APPARATUS MEMBRANE PROTEIN TVP38-RELATED"/>
    <property type="match status" value="1"/>
</dbReference>
<keyword evidence="6 7" id="KW-0472">Membrane</keyword>